<dbReference type="KEGG" id="mnv:MNVI_21820"/>
<dbReference type="InterPro" id="IPR013538">
    <property type="entry name" value="ASHA1/2-like_C"/>
</dbReference>
<dbReference type="InterPro" id="IPR023393">
    <property type="entry name" value="START-like_dom_sf"/>
</dbReference>
<name>A0A7I7PE17_9MYCO</name>
<evidence type="ECO:0000313" key="4">
    <source>
        <dbReference type="Proteomes" id="UP000466894"/>
    </source>
</evidence>
<feature type="domain" description="Activator of Hsp90 ATPase homologue 1/2-like C-terminal" evidence="2">
    <location>
        <begin position="8"/>
        <end position="121"/>
    </location>
</feature>
<gene>
    <name evidence="3" type="ORF">MNVI_21820</name>
</gene>
<dbReference type="Proteomes" id="UP000466894">
    <property type="component" value="Chromosome"/>
</dbReference>
<accession>A0A7I7PE17</accession>
<evidence type="ECO:0000313" key="3">
    <source>
        <dbReference type="EMBL" id="BBY06864.1"/>
    </source>
</evidence>
<sequence length="126" mass="13221">MAGADGMTAVVHRFEPRVGGAFRVSLTYNSADQPGKTAGPTDTYHGRFVELVPNERVVEELEFETADPALRGVDADDDNARGAADGTDVVVLHDGLPPGVSAADNELGTRMALDKLAALVESIGTR</sequence>
<dbReference type="Gene3D" id="3.30.530.20">
    <property type="match status" value="1"/>
</dbReference>
<dbReference type="AlphaFoldDB" id="A0A7I7PE17"/>
<dbReference type="Pfam" id="PF08327">
    <property type="entry name" value="AHSA1"/>
    <property type="match status" value="1"/>
</dbReference>
<dbReference type="EMBL" id="AP022583">
    <property type="protein sequence ID" value="BBY06864.1"/>
    <property type="molecule type" value="Genomic_DNA"/>
</dbReference>
<comment type="similarity">
    <text evidence="1">Belongs to the AHA1 family.</text>
</comment>
<evidence type="ECO:0000259" key="2">
    <source>
        <dbReference type="Pfam" id="PF08327"/>
    </source>
</evidence>
<reference evidence="3 4" key="1">
    <citation type="journal article" date="2019" name="Emerg. Microbes Infect.">
        <title>Comprehensive subspecies identification of 175 nontuberculous mycobacteria species based on 7547 genomic profiles.</title>
        <authorList>
            <person name="Matsumoto Y."/>
            <person name="Kinjo T."/>
            <person name="Motooka D."/>
            <person name="Nabeya D."/>
            <person name="Jung N."/>
            <person name="Uechi K."/>
            <person name="Horii T."/>
            <person name="Iida T."/>
            <person name="Fujita J."/>
            <person name="Nakamura S."/>
        </authorList>
    </citation>
    <scope>NUCLEOTIDE SEQUENCE [LARGE SCALE GENOMIC DNA]</scope>
    <source>
        <strain evidence="3 4">JCM 16367</strain>
    </source>
</reference>
<dbReference type="SUPFAM" id="SSF55961">
    <property type="entry name" value="Bet v1-like"/>
    <property type="match status" value="1"/>
</dbReference>
<proteinExistence type="inferred from homology"/>
<protein>
    <recommendedName>
        <fullName evidence="2">Activator of Hsp90 ATPase homologue 1/2-like C-terminal domain-containing protein</fullName>
    </recommendedName>
</protein>
<evidence type="ECO:0000256" key="1">
    <source>
        <dbReference type="ARBA" id="ARBA00006817"/>
    </source>
</evidence>
<organism evidence="3 4">
    <name type="scientific">Mycobacterium noviomagense</name>
    <dbReference type="NCBI Taxonomy" id="459858"/>
    <lineage>
        <taxon>Bacteria</taxon>
        <taxon>Bacillati</taxon>
        <taxon>Actinomycetota</taxon>
        <taxon>Actinomycetes</taxon>
        <taxon>Mycobacteriales</taxon>
        <taxon>Mycobacteriaceae</taxon>
        <taxon>Mycobacterium</taxon>
    </lineage>
</organism>